<feature type="domain" description="Clp R" evidence="2">
    <location>
        <begin position="89"/>
        <end position="232"/>
    </location>
</feature>
<keyword evidence="4" id="KW-1185">Reference proteome</keyword>
<comment type="caution">
    <text evidence="3">The sequence shown here is derived from an EMBL/GenBank/DDBJ whole genome shotgun (WGS) entry which is preliminary data.</text>
</comment>
<gene>
    <name evidence="3" type="ORF">GCM10023191_068790</name>
</gene>
<dbReference type="GO" id="GO:0008233">
    <property type="term" value="F:peptidase activity"/>
    <property type="evidence" value="ECO:0007669"/>
    <property type="project" value="UniProtKB-KW"/>
</dbReference>
<dbReference type="SUPFAM" id="SSF81923">
    <property type="entry name" value="Double Clp-N motif"/>
    <property type="match status" value="1"/>
</dbReference>
<accession>A0ABP8QQH0</accession>
<dbReference type="Pfam" id="PF02861">
    <property type="entry name" value="Clp_N"/>
    <property type="match status" value="1"/>
</dbReference>
<keyword evidence="3" id="KW-0645">Protease</keyword>
<dbReference type="EMBL" id="BAABHF010000043">
    <property type="protein sequence ID" value="GAA4508725.1"/>
    <property type="molecule type" value="Genomic_DNA"/>
</dbReference>
<reference evidence="4" key="1">
    <citation type="journal article" date="2019" name="Int. J. Syst. Evol. Microbiol.">
        <title>The Global Catalogue of Microorganisms (GCM) 10K type strain sequencing project: providing services to taxonomists for standard genome sequencing and annotation.</title>
        <authorList>
            <consortium name="The Broad Institute Genomics Platform"/>
            <consortium name="The Broad Institute Genome Sequencing Center for Infectious Disease"/>
            <person name="Wu L."/>
            <person name="Ma J."/>
        </authorList>
    </citation>
    <scope>NUCLEOTIDE SEQUENCE [LARGE SCALE GENOMIC DNA]</scope>
    <source>
        <strain evidence="4">JCM 17933</strain>
    </source>
</reference>
<keyword evidence="3" id="KW-0378">Hydrolase</keyword>
<evidence type="ECO:0000259" key="2">
    <source>
        <dbReference type="PROSITE" id="PS51903"/>
    </source>
</evidence>
<dbReference type="GO" id="GO:0006508">
    <property type="term" value="P:proteolysis"/>
    <property type="evidence" value="ECO:0007669"/>
    <property type="project" value="UniProtKB-KW"/>
</dbReference>
<keyword evidence="1" id="KW-0677">Repeat</keyword>
<protein>
    <submittedName>
        <fullName evidence="3">Clp protease N-terminal domain-containing protein</fullName>
    </submittedName>
</protein>
<name>A0ABP8QQH0_9ACTN</name>
<evidence type="ECO:0000313" key="4">
    <source>
        <dbReference type="Proteomes" id="UP001500503"/>
    </source>
</evidence>
<dbReference type="Proteomes" id="UP001500503">
    <property type="component" value="Unassembled WGS sequence"/>
</dbReference>
<dbReference type="Gene3D" id="1.10.1780.10">
    <property type="entry name" value="Clp, N-terminal domain"/>
    <property type="match status" value="1"/>
</dbReference>
<sequence>MVTLDTLIDQVRTGLEAAPVLDRLTRAVDVAARVSELGENLIGYYVDEARREGVSWADIGTRLGVSRQAVQKRFIPAGDARQGDREGFWSRTTDGLRAVVGEAREEARRRRKTYLGTEHLLLALISREDDPATRALAACGAGPAALRAAVDGRVGIPTGDPLPDETPFTRLSLTVLRHALREALRAGTESVDTGHLALGLLTVGDGLAHDVMVNLGLGYDSLRAALAETGGTSDGERP</sequence>
<dbReference type="InterPro" id="IPR036628">
    <property type="entry name" value="Clp_N_dom_sf"/>
</dbReference>
<proteinExistence type="predicted"/>
<evidence type="ECO:0000313" key="3">
    <source>
        <dbReference type="EMBL" id="GAA4508725.1"/>
    </source>
</evidence>
<organism evidence="3 4">
    <name type="scientific">Actinoallomurus oryzae</name>
    <dbReference type="NCBI Taxonomy" id="502180"/>
    <lineage>
        <taxon>Bacteria</taxon>
        <taxon>Bacillati</taxon>
        <taxon>Actinomycetota</taxon>
        <taxon>Actinomycetes</taxon>
        <taxon>Streptosporangiales</taxon>
        <taxon>Thermomonosporaceae</taxon>
        <taxon>Actinoallomurus</taxon>
    </lineage>
</organism>
<evidence type="ECO:0000256" key="1">
    <source>
        <dbReference type="PROSITE-ProRule" id="PRU01251"/>
    </source>
</evidence>
<dbReference type="InterPro" id="IPR004176">
    <property type="entry name" value="Clp_R_N"/>
</dbReference>
<dbReference type="PROSITE" id="PS51903">
    <property type="entry name" value="CLP_R"/>
    <property type="match status" value="1"/>
</dbReference>